<organism evidence="2 3">
    <name type="scientific">Anaerospora hongkongensis</name>
    <dbReference type="NCBI Taxonomy" id="244830"/>
    <lineage>
        <taxon>Bacteria</taxon>
        <taxon>Bacillati</taxon>
        <taxon>Bacillota</taxon>
        <taxon>Negativicutes</taxon>
        <taxon>Selenomonadales</taxon>
        <taxon>Sporomusaceae</taxon>
        <taxon>Anaerospora</taxon>
    </lineage>
</organism>
<comment type="caution">
    <text evidence="2">The sequence shown here is derived from an EMBL/GenBank/DDBJ whole genome shotgun (WGS) entry which is preliminary data.</text>
</comment>
<reference evidence="2 3" key="1">
    <citation type="submission" date="2019-03" db="EMBL/GenBank/DDBJ databases">
        <title>Genomic Encyclopedia of Type Strains, Phase IV (KMG-IV): sequencing the most valuable type-strain genomes for metagenomic binning, comparative biology and taxonomic classification.</title>
        <authorList>
            <person name="Goeker M."/>
        </authorList>
    </citation>
    <scope>NUCLEOTIDE SEQUENCE [LARGE SCALE GENOMIC DNA]</scope>
    <source>
        <strain evidence="2 3">DSM 15969</strain>
    </source>
</reference>
<dbReference type="Proteomes" id="UP000295063">
    <property type="component" value="Unassembled WGS sequence"/>
</dbReference>
<dbReference type="RefSeq" id="WP_132081205.1">
    <property type="nucleotide sequence ID" value="NZ_DALZLR010000008.1"/>
</dbReference>
<evidence type="ECO:0000313" key="2">
    <source>
        <dbReference type="EMBL" id="TCL36487.1"/>
    </source>
</evidence>
<dbReference type="AlphaFoldDB" id="A0A4R1Q5U6"/>
<dbReference type="OrthoDB" id="1683201at2"/>
<dbReference type="EMBL" id="SLUI01000008">
    <property type="protein sequence ID" value="TCL36487.1"/>
    <property type="molecule type" value="Genomic_DNA"/>
</dbReference>
<feature type="transmembrane region" description="Helical" evidence="1">
    <location>
        <begin position="59"/>
        <end position="87"/>
    </location>
</feature>
<dbReference type="Pfam" id="PF14209">
    <property type="entry name" value="DUF4321"/>
    <property type="match status" value="1"/>
</dbReference>
<keyword evidence="3" id="KW-1185">Reference proteome</keyword>
<keyword evidence="1" id="KW-0812">Transmembrane</keyword>
<protein>
    <submittedName>
        <fullName evidence="2">Uncharacterized protein DUF4321</fullName>
    </submittedName>
</protein>
<evidence type="ECO:0000256" key="1">
    <source>
        <dbReference type="SAM" id="Phobius"/>
    </source>
</evidence>
<proteinExistence type="predicted"/>
<evidence type="ECO:0000313" key="3">
    <source>
        <dbReference type="Proteomes" id="UP000295063"/>
    </source>
</evidence>
<gene>
    <name evidence="2" type="ORF">EV210_108127</name>
</gene>
<keyword evidence="1" id="KW-0472">Membrane</keyword>
<name>A0A4R1Q5U6_9FIRM</name>
<feature type="transmembrane region" description="Helical" evidence="1">
    <location>
        <begin position="12"/>
        <end position="39"/>
    </location>
</feature>
<dbReference type="InterPro" id="IPR025470">
    <property type="entry name" value="DUF4321"/>
</dbReference>
<keyword evidence="1" id="KW-1133">Transmembrane helix</keyword>
<accession>A0A4R1Q5U6</accession>
<sequence>MRGGSNKGFGMLALFLITGAVLGGIIGEIIADSTLLAGVTPYLVKQFLIFDLPPVTINLYVIKFVIGFALYPNLISLLGMVAAAALFRRF</sequence>